<comment type="similarity">
    <text evidence="3">Belongs to the xanthine dehydrogenase family.</text>
</comment>
<comment type="cofactor">
    <cofactor evidence="2">
        <name>FAD</name>
        <dbReference type="ChEBI" id="CHEBI:57692"/>
    </cofactor>
</comment>
<dbReference type="PIRSF" id="PIRSF000127">
    <property type="entry name" value="Xanthine_DH"/>
    <property type="match status" value="1"/>
</dbReference>
<dbReference type="InterPro" id="IPR036856">
    <property type="entry name" value="Ald_Oxase/Xan_DH_a/b_sf"/>
</dbReference>
<accession>A0ABQ6MZN6</accession>
<dbReference type="Pfam" id="PF00111">
    <property type="entry name" value="Fer2"/>
    <property type="match status" value="1"/>
</dbReference>
<proteinExistence type="inferred from homology"/>
<keyword evidence="11" id="KW-0411">Iron-sulfur</keyword>
<dbReference type="SUPFAM" id="SSF55447">
    <property type="entry name" value="CO dehydrogenase flavoprotein C-terminal domain-like"/>
    <property type="match status" value="1"/>
</dbReference>
<dbReference type="InterPro" id="IPR036010">
    <property type="entry name" value="2Fe-2S_ferredoxin-like_sf"/>
</dbReference>
<feature type="domain" description="2Fe-2S ferredoxin-type" evidence="14">
    <location>
        <begin position="24"/>
        <end position="110"/>
    </location>
</feature>
<dbReference type="InterPro" id="IPR036318">
    <property type="entry name" value="FAD-bd_PCMH-like_sf"/>
</dbReference>
<protein>
    <recommendedName>
        <fullName evidence="18">Xanthine dehydrogenase</fullName>
    </recommendedName>
</protein>
<dbReference type="PROSITE" id="PS51085">
    <property type="entry name" value="2FE2S_FER_2"/>
    <property type="match status" value="1"/>
</dbReference>
<evidence type="ECO:0000256" key="1">
    <source>
        <dbReference type="ARBA" id="ARBA00001924"/>
    </source>
</evidence>
<evidence type="ECO:0000313" key="16">
    <source>
        <dbReference type="EMBL" id="GMI36084.1"/>
    </source>
</evidence>
<evidence type="ECO:0000256" key="7">
    <source>
        <dbReference type="ARBA" id="ARBA00022723"/>
    </source>
</evidence>
<dbReference type="Gene3D" id="3.30.43.10">
    <property type="entry name" value="Uridine Diphospho-n-acetylenolpyruvylglucosamine Reductase, domain 2"/>
    <property type="match status" value="1"/>
</dbReference>
<dbReference type="InterPro" id="IPR016169">
    <property type="entry name" value="FAD-bd_PCMH_sub2"/>
</dbReference>
<keyword evidence="7" id="KW-0479">Metal-binding</keyword>
<keyword evidence="5" id="KW-0285">Flavoprotein</keyword>
<dbReference type="Pfam" id="PF01315">
    <property type="entry name" value="Ald_Xan_dh_C"/>
    <property type="match status" value="1"/>
</dbReference>
<comment type="cofactor">
    <cofactor evidence="1">
        <name>Mo-molybdopterin</name>
        <dbReference type="ChEBI" id="CHEBI:71302"/>
    </cofactor>
</comment>
<gene>
    <name evidence="16" type="ORF">TeGR_g10545</name>
</gene>
<evidence type="ECO:0000256" key="13">
    <source>
        <dbReference type="SAM" id="MobiDB-lite"/>
    </source>
</evidence>
<evidence type="ECO:0000256" key="10">
    <source>
        <dbReference type="ARBA" id="ARBA00023004"/>
    </source>
</evidence>
<dbReference type="Gene3D" id="3.30.390.50">
    <property type="entry name" value="CO dehydrogenase flavoprotein, C-terminal domain"/>
    <property type="match status" value="1"/>
</dbReference>
<dbReference type="InterPro" id="IPR002346">
    <property type="entry name" value="Mopterin_DH_FAD-bd"/>
</dbReference>
<dbReference type="SMART" id="SM01092">
    <property type="entry name" value="CO_deh_flav_C"/>
    <property type="match status" value="1"/>
</dbReference>
<evidence type="ECO:0000256" key="11">
    <source>
        <dbReference type="ARBA" id="ARBA00023014"/>
    </source>
</evidence>
<name>A0ABQ6MZN6_9STRA</name>
<evidence type="ECO:0000256" key="6">
    <source>
        <dbReference type="ARBA" id="ARBA00022714"/>
    </source>
</evidence>
<dbReference type="PANTHER" id="PTHR45444">
    <property type="entry name" value="XANTHINE DEHYDROGENASE"/>
    <property type="match status" value="1"/>
</dbReference>
<dbReference type="InterPro" id="IPR036683">
    <property type="entry name" value="CO_DH_flav_C_dom_sf"/>
</dbReference>
<comment type="cofactor">
    <cofactor evidence="12">
        <name>[2Fe-2S] cluster</name>
        <dbReference type="ChEBI" id="CHEBI:190135"/>
    </cofactor>
</comment>
<dbReference type="Proteomes" id="UP001165060">
    <property type="component" value="Unassembled WGS sequence"/>
</dbReference>
<dbReference type="InterPro" id="IPR037165">
    <property type="entry name" value="AldOxase/xan_DH_Mopterin-bd_sf"/>
</dbReference>
<reference evidence="16 17" key="1">
    <citation type="journal article" date="2023" name="Commun. Biol.">
        <title>Genome analysis of Parmales, the sister group of diatoms, reveals the evolutionary specialization of diatoms from phago-mixotrophs to photoautotrophs.</title>
        <authorList>
            <person name="Ban H."/>
            <person name="Sato S."/>
            <person name="Yoshikawa S."/>
            <person name="Yamada K."/>
            <person name="Nakamura Y."/>
            <person name="Ichinomiya M."/>
            <person name="Sato N."/>
            <person name="Blanc-Mathieu R."/>
            <person name="Endo H."/>
            <person name="Kuwata A."/>
            <person name="Ogata H."/>
        </authorList>
    </citation>
    <scope>NUCLEOTIDE SEQUENCE [LARGE SCALE GENOMIC DNA]</scope>
</reference>
<dbReference type="EMBL" id="BRYB01000717">
    <property type="protein sequence ID" value="GMI36084.1"/>
    <property type="molecule type" value="Genomic_DNA"/>
</dbReference>
<dbReference type="PROSITE" id="PS00197">
    <property type="entry name" value="2FE2S_FER_1"/>
    <property type="match status" value="1"/>
</dbReference>
<evidence type="ECO:0000256" key="4">
    <source>
        <dbReference type="ARBA" id="ARBA00022505"/>
    </source>
</evidence>
<dbReference type="Gene3D" id="1.10.150.120">
    <property type="entry name" value="[2Fe-2S]-binding domain"/>
    <property type="match status" value="1"/>
</dbReference>
<dbReference type="InterPro" id="IPR008274">
    <property type="entry name" value="AldOxase/xan_DH_MoCoBD1"/>
</dbReference>
<dbReference type="InterPro" id="IPR016166">
    <property type="entry name" value="FAD-bd_PCMH"/>
</dbReference>
<dbReference type="SUPFAM" id="SSF47741">
    <property type="entry name" value="CO dehydrogenase ISP C-domain like"/>
    <property type="match status" value="1"/>
</dbReference>
<dbReference type="Gene3D" id="3.30.465.10">
    <property type="match status" value="1"/>
</dbReference>
<comment type="caution">
    <text evidence="16">The sequence shown here is derived from an EMBL/GenBank/DDBJ whole genome shotgun (WGS) entry which is preliminary data.</text>
</comment>
<keyword evidence="6" id="KW-0001">2Fe-2S</keyword>
<dbReference type="SUPFAM" id="SSF54665">
    <property type="entry name" value="CO dehydrogenase molybdoprotein N-domain-like"/>
    <property type="match status" value="1"/>
</dbReference>
<evidence type="ECO:0000256" key="5">
    <source>
        <dbReference type="ARBA" id="ARBA00022630"/>
    </source>
</evidence>
<feature type="region of interest" description="Disordered" evidence="13">
    <location>
        <begin position="584"/>
        <end position="652"/>
    </location>
</feature>
<dbReference type="PROSITE" id="PS51387">
    <property type="entry name" value="FAD_PCMH"/>
    <property type="match status" value="1"/>
</dbReference>
<dbReference type="Pfam" id="PF03450">
    <property type="entry name" value="CO_deh_flav_C"/>
    <property type="match status" value="1"/>
</dbReference>
<dbReference type="InterPro" id="IPR002888">
    <property type="entry name" value="2Fe-2S-bd"/>
</dbReference>
<dbReference type="InterPro" id="IPR016167">
    <property type="entry name" value="FAD-bd_PCMH_sub1"/>
</dbReference>
<dbReference type="SMART" id="SM01008">
    <property type="entry name" value="Ald_Xan_dh_C"/>
    <property type="match status" value="1"/>
</dbReference>
<dbReference type="Pfam" id="PF01799">
    <property type="entry name" value="Fer2_2"/>
    <property type="match status" value="1"/>
</dbReference>
<dbReference type="SUPFAM" id="SSF56176">
    <property type="entry name" value="FAD-binding/transporter-associated domain-like"/>
    <property type="match status" value="1"/>
</dbReference>
<dbReference type="InterPro" id="IPR036884">
    <property type="entry name" value="2Fe-2S-bd_dom_sf"/>
</dbReference>
<dbReference type="InterPro" id="IPR012675">
    <property type="entry name" value="Beta-grasp_dom_sf"/>
</dbReference>
<keyword evidence="4" id="KW-0500">Molybdenum</keyword>
<organism evidence="16 17">
    <name type="scientific">Tetraparma gracilis</name>
    <dbReference type="NCBI Taxonomy" id="2962635"/>
    <lineage>
        <taxon>Eukaryota</taxon>
        <taxon>Sar</taxon>
        <taxon>Stramenopiles</taxon>
        <taxon>Ochrophyta</taxon>
        <taxon>Bolidophyceae</taxon>
        <taxon>Parmales</taxon>
        <taxon>Triparmaceae</taxon>
        <taxon>Tetraparma</taxon>
    </lineage>
</organism>
<dbReference type="Gene3D" id="3.10.20.30">
    <property type="match status" value="1"/>
</dbReference>
<evidence type="ECO:0000313" key="17">
    <source>
        <dbReference type="Proteomes" id="UP001165060"/>
    </source>
</evidence>
<evidence type="ECO:0000256" key="12">
    <source>
        <dbReference type="ARBA" id="ARBA00034078"/>
    </source>
</evidence>
<dbReference type="SUPFAM" id="SSF54292">
    <property type="entry name" value="2Fe-2S ferredoxin-like"/>
    <property type="match status" value="1"/>
</dbReference>
<dbReference type="Pfam" id="PF02738">
    <property type="entry name" value="MoCoBD_1"/>
    <property type="match status" value="1"/>
</dbReference>
<sequence>MPPLEYQSDAAEAASSVLTSKYLSRPTIFVNGSKVSTSSLTPTTTLADWLRASGLTGTKIGCAEGGCGACTVMVSRFDPGFKRVVHRSVNACLFPAAAAHWAQVTTVEGIGSVKTELNPVQQRMVDAHGSQCGYCTPGIVMAMYTMYRENPELPVSEVEEHLDGNLCRCTGYRPIWDAAKSLCHDAGDGDRHGPCGESCSTCPERDECEIEQLHLSGGHSVTEENNASGCGCGGHDKKTNVCTSSAAKFKHDPKFSKSYKDLAPEELPFPEELKGAPPPFYMSNASATCTWFCPTSLDDLLRLKSLFPQARVIVGNTEVGIEQKFKGARYAQLISGANIPELSSTTSTPTSYTFGACAPLTDVSKFCEADEGAVPQAFHNMLRWFASTQIRNTASLAGNLATASPISDMNPMLAASDAVMTVRSERAGERSIKVSEFFLAYRKTALAADEIIVSVTVPKAQQYEYILPFKQAKRREDDISIVTAGIRVRLAPAPDSSGWIVTDSGFGWGGMAARTVGAPLTSDFLLNKPWTAETITAARAKLAEDLPLPDSVPGGQPEYRRALASSFLFKFFVATSVSLASDIAPSQTPLPPPPIIQETDKSASQSFVTDPKPSMTGTQTYPAPKITPGLEDDAPFAAQEPKSKPSKAGAGLPETHASGALHCTGEAKYTDDISLPVGTLQGVLIHSTEAGCDLKSIDTTAASKMPGVHRVIVHADLEKLGGNNKLGPIVKDEEVFCTKRVKTVGQVLGVVCADTLEQAQMAAKAVKVEYENFDATCIVTIDQAIKAKSFYEMTDHTILAGGDVEAAMAVEDAVTVEGKFRVGGQEHFYLETMSTLCVPTEDNDGMTVYCSTQAVTKTQTFCASAAGLPMNKVVAKMKRMGGGFGGKETRTVFVSAACAVGAKATGRPVRVTLDRNVDMQTTGQRHAFVAEYRAAAKKMEDGTVKLLALDVDLYSNGGCGLDLSGPVMDRALFHVDASYNWGAVRAHGIVCKTAQAPHTAYRGFGGPQGIIVGEHIMDRLAHRAGVSREKLREDNFYKEGERTHFNQLIEPKTWNVPKAFSDVRASVDYEGRVAACTKFNSENRWRKRGVAVLPTKFGIAFTAKFTNQGGALVHLYQDGTVLISHGGTEMGQGLHTKMCQVAATAFEIPVSKVFIDDTSSDKVANTIPTAASQGTDIYGMACLDGCRQILKRLKPFRDKLGPNATLAEVATAAFFARVDLSAHGFFTISDARCGYDWTLPMEERGQAFNYFTQGAAFSEVEVDVLTGDHRVIRSDCVVDVGSSINPAIDIGQIEGAFVQGMGWSTTEELIWGDEEHEWVRPKGRLHTSGPGFYKPPAFNDMPETFNVSLMDGVANKFAVMSSKAIGEPPFFLGSTVFFALQDALLAARKDGGGGGDGDEKEFVLMHPATSERIRMSCCDDIAQDAGATAQFQAKGSY</sequence>
<dbReference type="InterPro" id="IPR046867">
    <property type="entry name" value="AldOxase/xan_DH_MoCoBD2"/>
</dbReference>
<dbReference type="Gene3D" id="3.90.1170.50">
    <property type="entry name" value="Aldehyde oxidase/xanthine dehydrogenase, a/b hammerhead"/>
    <property type="match status" value="1"/>
</dbReference>
<dbReference type="InterPro" id="IPR006058">
    <property type="entry name" value="2Fe2S_fd_BS"/>
</dbReference>
<dbReference type="InterPro" id="IPR001041">
    <property type="entry name" value="2Fe-2S_ferredoxin-type"/>
</dbReference>
<dbReference type="Pfam" id="PF00941">
    <property type="entry name" value="FAD_binding_5"/>
    <property type="match status" value="1"/>
</dbReference>
<keyword evidence="9" id="KW-0560">Oxidoreductase</keyword>
<dbReference type="Pfam" id="PF20256">
    <property type="entry name" value="MoCoBD_2"/>
    <property type="match status" value="1"/>
</dbReference>
<evidence type="ECO:0008006" key="18">
    <source>
        <dbReference type="Google" id="ProtNLM"/>
    </source>
</evidence>
<dbReference type="Gene3D" id="3.30.365.10">
    <property type="entry name" value="Aldehyde oxidase/xanthine dehydrogenase, molybdopterin binding domain"/>
    <property type="match status" value="4"/>
</dbReference>
<keyword evidence="8" id="KW-0274">FAD</keyword>
<evidence type="ECO:0000259" key="14">
    <source>
        <dbReference type="PROSITE" id="PS51085"/>
    </source>
</evidence>
<keyword evidence="17" id="KW-1185">Reference proteome</keyword>
<feature type="domain" description="FAD-binding PCMH-type" evidence="15">
    <location>
        <begin position="284"/>
        <end position="462"/>
    </location>
</feature>
<evidence type="ECO:0000259" key="15">
    <source>
        <dbReference type="PROSITE" id="PS51387"/>
    </source>
</evidence>
<dbReference type="InterPro" id="IPR000674">
    <property type="entry name" value="Ald_Oxase/Xan_DH_a/b"/>
</dbReference>
<evidence type="ECO:0000256" key="2">
    <source>
        <dbReference type="ARBA" id="ARBA00001974"/>
    </source>
</evidence>
<evidence type="ECO:0000256" key="3">
    <source>
        <dbReference type="ARBA" id="ARBA00006849"/>
    </source>
</evidence>
<evidence type="ECO:0000256" key="9">
    <source>
        <dbReference type="ARBA" id="ARBA00023002"/>
    </source>
</evidence>
<dbReference type="InterPro" id="IPR005107">
    <property type="entry name" value="CO_DH_flav_C"/>
</dbReference>
<evidence type="ECO:0000256" key="8">
    <source>
        <dbReference type="ARBA" id="ARBA00022827"/>
    </source>
</evidence>
<keyword evidence="10" id="KW-0408">Iron</keyword>
<dbReference type="PANTHER" id="PTHR45444:SF3">
    <property type="entry name" value="XANTHINE DEHYDROGENASE"/>
    <property type="match status" value="1"/>
</dbReference>
<dbReference type="SUPFAM" id="SSF56003">
    <property type="entry name" value="Molybdenum cofactor-binding domain"/>
    <property type="match status" value="1"/>
</dbReference>
<dbReference type="CDD" id="cd00207">
    <property type="entry name" value="fer2"/>
    <property type="match status" value="1"/>
</dbReference>
<dbReference type="InterPro" id="IPR016208">
    <property type="entry name" value="Ald_Oxase/xanthine_DH-like"/>
</dbReference>